<dbReference type="OrthoDB" id="29145at2759"/>
<dbReference type="PANTHER" id="PTHR46710">
    <property type="entry name" value="ARM REPEAT PROTEIN INTERACTING WITH ABF2"/>
    <property type="match status" value="1"/>
</dbReference>
<evidence type="ECO:0000259" key="4">
    <source>
        <dbReference type="PROSITE" id="PS50097"/>
    </source>
</evidence>
<keyword evidence="6" id="KW-1185">Reference proteome</keyword>
<dbReference type="SUPFAM" id="SSF54695">
    <property type="entry name" value="POZ domain"/>
    <property type="match status" value="1"/>
</dbReference>
<dbReference type="SMART" id="SM00185">
    <property type="entry name" value="ARM"/>
    <property type="match status" value="9"/>
</dbReference>
<evidence type="ECO:0000313" key="6">
    <source>
        <dbReference type="Proteomes" id="UP000054558"/>
    </source>
</evidence>
<sequence>MSSVSGPDASENERKGQKRKHSETFFPVGEGDDTDLALREIQMHISVLRTTYSLRAKDRDAARQAAHALADFAKKGGNIDMIVQTGAVDALVPHLAAPPLLHPDERIAYEHEVEKDAAFALGLLAIKPEHQRMIADAGALPALISILQRPATYGDRVVYGAIRRAADAITNMAHENANIKSRVRSEGAIPPLVALLECPDVKVQRAAAGSLRTLAFKNEQNKVQIVECQALPTLVFMLRSEDVGIHYEAVGVLGNLVHSSPTIKKRVLEEGALQPVISLLSSRCPESQREAALLLGQFSTAEPDCKVRIVQRGAVRPLIKMLEAPDLQLKEMAAFALGRLAQNKDNEAGIVHDGGLRPLLELLDSKSGAVQHNAAFALYGLADNEDNLAEIVREGGVEKLRDAELILQASKDCVQKTLKRLEEKISGRVLRHLLYLLRSTDKETQRRVAIALAHLSGEDDQRLIFCDGGGLEVLLDMMGSTMTPKLQQEGALAVYTLAKKAAALSPVENAPPPPTPQVYLGEQYVNCRTLSDVSFVVDGQRFYAHRIALLASSDAFRAMFDGGYREKQAEDIEIPNISWRVFEAMMRHIYTGTVDVTPDIAQDLLRAADQYLLEGLKRQCEYAIAKDLAVDCVSDVYELAEAYHASTLRHQCVIFTLEHHEQTSALPIYTSMIQRMVPEIREYIHRVLRPKQAPPPPM</sequence>
<dbReference type="EMBL" id="DF237343">
    <property type="protein sequence ID" value="GAQ88021.1"/>
    <property type="molecule type" value="Genomic_DNA"/>
</dbReference>
<dbReference type="InterPro" id="IPR016024">
    <property type="entry name" value="ARM-type_fold"/>
</dbReference>
<evidence type="ECO:0000256" key="3">
    <source>
        <dbReference type="SAM" id="MobiDB-lite"/>
    </source>
</evidence>
<evidence type="ECO:0000256" key="1">
    <source>
        <dbReference type="ARBA" id="ARBA00004906"/>
    </source>
</evidence>
<dbReference type="AlphaFoldDB" id="A0A1Y1IFY1"/>
<accession>A0A1Y1IFY1</accession>
<feature type="repeat" description="ARM" evidence="2">
    <location>
        <begin position="313"/>
        <end position="355"/>
    </location>
</feature>
<proteinExistence type="predicted"/>
<dbReference type="Gene3D" id="1.25.10.10">
    <property type="entry name" value="Leucine-rich Repeat Variant"/>
    <property type="match status" value="4"/>
</dbReference>
<dbReference type="PANTHER" id="PTHR46710:SF1">
    <property type="entry name" value="ARM REPEAT PROTEIN INTERACTING WITH ABF2"/>
    <property type="match status" value="1"/>
</dbReference>
<dbReference type="STRING" id="105231.A0A1Y1IFY1"/>
<dbReference type="SMART" id="SM00225">
    <property type="entry name" value="BTB"/>
    <property type="match status" value="1"/>
</dbReference>
<dbReference type="OMA" id="VCHLKEP"/>
<protein>
    <submittedName>
        <fullName evidence="5">ARM repeat protein</fullName>
    </submittedName>
</protein>
<dbReference type="SUPFAM" id="SSF48371">
    <property type="entry name" value="ARM repeat"/>
    <property type="match status" value="2"/>
</dbReference>
<dbReference type="PROSITE" id="PS50176">
    <property type="entry name" value="ARM_REPEAT"/>
    <property type="match status" value="5"/>
</dbReference>
<reference evidence="5 6" key="1">
    <citation type="journal article" date="2014" name="Nat. Commun.">
        <title>Klebsormidium flaccidum genome reveals primary factors for plant terrestrial adaptation.</title>
        <authorList>
            <person name="Hori K."/>
            <person name="Maruyama F."/>
            <person name="Fujisawa T."/>
            <person name="Togashi T."/>
            <person name="Yamamoto N."/>
            <person name="Seo M."/>
            <person name="Sato S."/>
            <person name="Yamada T."/>
            <person name="Mori H."/>
            <person name="Tajima N."/>
            <person name="Moriyama T."/>
            <person name="Ikeuchi M."/>
            <person name="Watanabe M."/>
            <person name="Wada H."/>
            <person name="Kobayashi K."/>
            <person name="Saito M."/>
            <person name="Masuda T."/>
            <person name="Sasaki-Sekimoto Y."/>
            <person name="Mashiguchi K."/>
            <person name="Awai K."/>
            <person name="Shimojima M."/>
            <person name="Masuda S."/>
            <person name="Iwai M."/>
            <person name="Nobusawa T."/>
            <person name="Narise T."/>
            <person name="Kondo S."/>
            <person name="Saito H."/>
            <person name="Sato R."/>
            <person name="Murakawa M."/>
            <person name="Ihara Y."/>
            <person name="Oshima-Yamada Y."/>
            <person name="Ohtaka K."/>
            <person name="Satoh M."/>
            <person name="Sonobe K."/>
            <person name="Ishii M."/>
            <person name="Ohtani R."/>
            <person name="Kanamori-Sato M."/>
            <person name="Honoki R."/>
            <person name="Miyazaki D."/>
            <person name="Mochizuki H."/>
            <person name="Umetsu J."/>
            <person name="Higashi K."/>
            <person name="Shibata D."/>
            <person name="Kamiya Y."/>
            <person name="Sato N."/>
            <person name="Nakamura Y."/>
            <person name="Tabata S."/>
            <person name="Ida S."/>
            <person name="Kurokawa K."/>
            <person name="Ohta H."/>
        </authorList>
    </citation>
    <scope>NUCLEOTIDE SEQUENCE [LARGE SCALE GENOMIC DNA]</scope>
    <source>
        <strain evidence="5 6">NIES-2285</strain>
    </source>
</reference>
<dbReference type="Pfam" id="PF00651">
    <property type="entry name" value="BTB"/>
    <property type="match status" value="1"/>
</dbReference>
<evidence type="ECO:0000313" key="5">
    <source>
        <dbReference type="EMBL" id="GAQ88021.1"/>
    </source>
</evidence>
<comment type="pathway">
    <text evidence="1">Protein modification; protein ubiquitination.</text>
</comment>
<evidence type="ECO:0000256" key="2">
    <source>
        <dbReference type="PROSITE-ProRule" id="PRU00259"/>
    </source>
</evidence>
<feature type="domain" description="BTB" evidence="4">
    <location>
        <begin position="531"/>
        <end position="598"/>
    </location>
</feature>
<feature type="repeat" description="ARM" evidence="2">
    <location>
        <begin position="138"/>
        <end position="187"/>
    </location>
</feature>
<dbReference type="InterPro" id="IPR011333">
    <property type="entry name" value="SKP1/BTB/POZ_sf"/>
</dbReference>
<gene>
    <name evidence="5" type="ORF">KFL_003940120</name>
</gene>
<feature type="region of interest" description="Disordered" evidence="3">
    <location>
        <begin position="1"/>
        <end position="27"/>
    </location>
</feature>
<dbReference type="PROSITE" id="PS50097">
    <property type="entry name" value="BTB"/>
    <property type="match status" value="1"/>
</dbReference>
<dbReference type="InterPro" id="IPR044282">
    <property type="entry name" value="ABAP1/ARIA"/>
</dbReference>
<dbReference type="Gene3D" id="3.30.710.10">
    <property type="entry name" value="Potassium Channel Kv1.1, Chain A"/>
    <property type="match status" value="1"/>
</dbReference>
<dbReference type="Pfam" id="PF00514">
    <property type="entry name" value="Arm"/>
    <property type="match status" value="2"/>
</dbReference>
<dbReference type="InterPro" id="IPR011989">
    <property type="entry name" value="ARM-like"/>
</dbReference>
<feature type="repeat" description="ARM" evidence="2">
    <location>
        <begin position="229"/>
        <end position="271"/>
    </location>
</feature>
<dbReference type="InterPro" id="IPR000225">
    <property type="entry name" value="Armadillo"/>
</dbReference>
<organism evidence="5 6">
    <name type="scientific">Klebsormidium nitens</name>
    <name type="common">Green alga</name>
    <name type="synonym">Ulothrix nitens</name>
    <dbReference type="NCBI Taxonomy" id="105231"/>
    <lineage>
        <taxon>Eukaryota</taxon>
        <taxon>Viridiplantae</taxon>
        <taxon>Streptophyta</taxon>
        <taxon>Klebsormidiophyceae</taxon>
        <taxon>Klebsormidiales</taxon>
        <taxon>Klebsormidiaceae</taxon>
        <taxon>Klebsormidium</taxon>
    </lineage>
</organism>
<name>A0A1Y1IFY1_KLENI</name>
<feature type="repeat" description="ARM" evidence="2">
    <location>
        <begin position="354"/>
        <end position="396"/>
    </location>
</feature>
<dbReference type="Proteomes" id="UP000054558">
    <property type="component" value="Unassembled WGS sequence"/>
</dbReference>
<dbReference type="InterPro" id="IPR000210">
    <property type="entry name" value="BTB/POZ_dom"/>
</dbReference>
<feature type="repeat" description="ARM" evidence="2">
    <location>
        <begin position="187"/>
        <end position="222"/>
    </location>
</feature>